<dbReference type="Gene3D" id="3.40.50.720">
    <property type="entry name" value="NAD(P)-binding Rossmann-like Domain"/>
    <property type="match status" value="1"/>
</dbReference>
<feature type="domain" description="ATP-grasp" evidence="3">
    <location>
        <begin position="502"/>
        <end position="540"/>
    </location>
</feature>
<dbReference type="InterPro" id="IPR016102">
    <property type="entry name" value="Succinyl-CoA_synth-like"/>
</dbReference>
<dbReference type="Proteomes" id="UP001320898">
    <property type="component" value="Unassembled WGS sequence"/>
</dbReference>
<dbReference type="PANTHER" id="PTHR42793:SF1">
    <property type="entry name" value="PEPTIDYL-LYSINE N-ACETYLTRANSFERASE PATZ"/>
    <property type="match status" value="1"/>
</dbReference>
<organism evidence="4 5">
    <name type="scientific">Microbaculum marinisediminis</name>
    <dbReference type="NCBI Taxonomy" id="2931392"/>
    <lineage>
        <taxon>Bacteria</taxon>
        <taxon>Pseudomonadati</taxon>
        <taxon>Pseudomonadota</taxon>
        <taxon>Alphaproteobacteria</taxon>
        <taxon>Hyphomicrobiales</taxon>
        <taxon>Tepidamorphaceae</taxon>
        <taxon>Microbaculum</taxon>
    </lineage>
</organism>
<dbReference type="EMBL" id="JALIDZ010000002">
    <property type="protein sequence ID" value="MCT8971371.1"/>
    <property type="molecule type" value="Genomic_DNA"/>
</dbReference>
<sequence>MSASSNEVRTVSLDKLFNPRSIAIVGVSTKKAIFQVGGRAVFDHLRLHEYPGRIDLVTREPAVIDGVESVTDLAMLEHTPDCVLVSVPADDVFPVVEKALGLGCRSFVVITGGFSESGSDGAARQAKLAELVAAHRGAMLGPNTTGFVNFAERVAMSSTSRISAALAPIGEIGIVVQSGALGSALLEEAARGGIGLSHLISTGNEAVTTLADCVDYLVDDPATRVIALYVEGFRQPDRMLEAARRAHAAGKPIVVYKTGRSDAGRRAAAGHTGALVGARGSYEAAVRQLGWIDVRSIEDLLPVAHYVAQPGAAARTMGIITVSGGFGGCVADALEETGAVSLPTPGPATVERMRNDVPAFLSANNPVDIGGTPFRRPGGFAECLDAFADDPALNAIAVANTPIVPPWGADVAEAVKATHARTGKPVSVIWPSEIFNGEALRDLRAAGTPTFTRVDTFTAAVAGAAALATARDKPSRLLREGRSNSTPSLDVDLETLDEAASKSFLKLAGLPFPAETFVSGMDMAKVREAAETIGYPVTLKGIARGVVHKSEFGLVAVALPDTEALETRAAAMLESADRNNLEFEGFLVAETVRPQAEVIVGLGLDPEFGPTLTFGAGGIYTEIMQDVATRVLPLDEDEVRGMIESCRISRILQGARGRPLLDVDALVAMVSGVAALAPRLGPDFAGLELNPVGVGLAGEGAWPLDASVFKARCSA</sequence>
<keyword evidence="2" id="KW-0067">ATP-binding</keyword>
<dbReference type="InterPro" id="IPR032875">
    <property type="entry name" value="Succ_CoA_lig_flav_dom"/>
</dbReference>
<dbReference type="Gene3D" id="3.30.1490.20">
    <property type="entry name" value="ATP-grasp fold, A domain"/>
    <property type="match status" value="1"/>
</dbReference>
<evidence type="ECO:0000313" key="4">
    <source>
        <dbReference type="EMBL" id="MCT8971371.1"/>
    </source>
</evidence>
<dbReference type="InterPro" id="IPR036291">
    <property type="entry name" value="NAD(P)-bd_dom_sf"/>
</dbReference>
<evidence type="ECO:0000259" key="3">
    <source>
        <dbReference type="PROSITE" id="PS50975"/>
    </source>
</evidence>
<dbReference type="AlphaFoldDB" id="A0AAW5QY73"/>
<comment type="caution">
    <text evidence="4">The sequence shown here is derived from an EMBL/GenBank/DDBJ whole genome shotgun (WGS) entry which is preliminary data.</text>
</comment>
<keyword evidence="5" id="KW-1185">Reference proteome</keyword>
<proteinExistence type="predicted"/>
<dbReference type="InterPro" id="IPR003781">
    <property type="entry name" value="CoA-bd"/>
</dbReference>
<dbReference type="SMART" id="SM00881">
    <property type="entry name" value="CoA_binding"/>
    <property type="match status" value="1"/>
</dbReference>
<dbReference type="RefSeq" id="WP_261614932.1">
    <property type="nucleotide sequence ID" value="NZ_JALIDZ010000002.1"/>
</dbReference>
<dbReference type="GO" id="GO:0005524">
    <property type="term" value="F:ATP binding"/>
    <property type="evidence" value="ECO:0007669"/>
    <property type="project" value="UniProtKB-UniRule"/>
</dbReference>
<dbReference type="Pfam" id="PF13380">
    <property type="entry name" value="CoA_binding_2"/>
    <property type="match status" value="1"/>
</dbReference>
<dbReference type="SUPFAM" id="SSF51735">
    <property type="entry name" value="NAD(P)-binding Rossmann-fold domains"/>
    <property type="match status" value="1"/>
</dbReference>
<evidence type="ECO:0000313" key="5">
    <source>
        <dbReference type="Proteomes" id="UP001320898"/>
    </source>
</evidence>
<accession>A0AAW5QY73</accession>
<dbReference type="PROSITE" id="PS50975">
    <property type="entry name" value="ATP_GRASP"/>
    <property type="match status" value="1"/>
</dbReference>
<protein>
    <submittedName>
        <fullName evidence="4">Acetate--CoA ligase family protein</fullName>
    </submittedName>
</protein>
<dbReference type="GO" id="GO:0006099">
    <property type="term" value="P:tricarboxylic acid cycle"/>
    <property type="evidence" value="ECO:0007669"/>
    <property type="project" value="UniProtKB-KW"/>
</dbReference>
<keyword evidence="2" id="KW-0547">Nucleotide-binding</keyword>
<dbReference type="Gene3D" id="3.30.470.20">
    <property type="entry name" value="ATP-grasp fold, B domain"/>
    <property type="match status" value="1"/>
</dbReference>
<keyword evidence="1" id="KW-0816">Tricarboxylic acid cycle</keyword>
<dbReference type="InterPro" id="IPR013815">
    <property type="entry name" value="ATP_grasp_subdomain_1"/>
</dbReference>
<dbReference type="SUPFAM" id="SSF56059">
    <property type="entry name" value="Glutathione synthetase ATP-binding domain-like"/>
    <property type="match status" value="1"/>
</dbReference>
<dbReference type="GO" id="GO:0046872">
    <property type="term" value="F:metal ion binding"/>
    <property type="evidence" value="ECO:0007669"/>
    <property type="project" value="InterPro"/>
</dbReference>
<keyword evidence="4" id="KW-0436">Ligase</keyword>
<dbReference type="Gene3D" id="3.40.50.261">
    <property type="entry name" value="Succinyl-CoA synthetase domains"/>
    <property type="match status" value="2"/>
</dbReference>
<dbReference type="Pfam" id="PF13549">
    <property type="entry name" value="ATP-grasp_5"/>
    <property type="match status" value="1"/>
</dbReference>
<name>A0AAW5QY73_9HYPH</name>
<dbReference type="GO" id="GO:0016874">
    <property type="term" value="F:ligase activity"/>
    <property type="evidence" value="ECO:0007669"/>
    <property type="project" value="UniProtKB-KW"/>
</dbReference>
<dbReference type="PANTHER" id="PTHR42793">
    <property type="entry name" value="COA BINDING DOMAIN CONTAINING PROTEIN"/>
    <property type="match status" value="1"/>
</dbReference>
<evidence type="ECO:0000256" key="2">
    <source>
        <dbReference type="PROSITE-ProRule" id="PRU00409"/>
    </source>
</evidence>
<evidence type="ECO:0000256" key="1">
    <source>
        <dbReference type="ARBA" id="ARBA00022532"/>
    </source>
</evidence>
<reference evidence="4 5" key="1">
    <citation type="submission" date="2022-04" db="EMBL/GenBank/DDBJ databases">
        <authorList>
            <person name="Ye Y.-Q."/>
            <person name="Du Z.-J."/>
        </authorList>
    </citation>
    <scope>NUCLEOTIDE SEQUENCE [LARGE SCALE GENOMIC DNA]</scope>
    <source>
        <strain evidence="4 5">A6E488</strain>
    </source>
</reference>
<gene>
    <name evidence="4" type="ORF">MUB46_05800</name>
</gene>
<dbReference type="Pfam" id="PF13607">
    <property type="entry name" value="Succ_CoA_lig"/>
    <property type="match status" value="1"/>
</dbReference>
<dbReference type="SUPFAM" id="SSF52210">
    <property type="entry name" value="Succinyl-CoA synthetase domains"/>
    <property type="match status" value="2"/>
</dbReference>
<dbReference type="InterPro" id="IPR011761">
    <property type="entry name" value="ATP-grasp"/>
</dbReference>